<dbReference type="EMBL" id="OZ021741">
    <property type="protein sequence ID" value="CAK9325917.1"/>
    <property type="molecule type" value="Genomic_DNA"/>
</dbReference>
<dbReference type="Proteomes" id="UP001642487">
    <property type="component" value="Chromosome 7"/>
</dbReference>
<keyword evidence="3" id="KW-1185">Reference proteome</keyword>
<reference evidence="2 3" key="1">
    <citation type="submission" date="2024-03" db="EMBL/GenBank/DDBJ databases">
        <authorList>
            <person name="Gkanogiannis A."/>
            <person name="Becerra Lopez-Lavalle L."/>
        </authorList>
    </citation>
    <scope>NUCLEOTIDE SEQUENCE [LARGE SCALE GENOMIC DNA]</scope>
</reference>
<evidence type="ECO:0000313" key="3">
    <source>
        <dbReference type="Proteomes" id="UP001642487"/>
    </source>
</evidence>
<feature type="region of interest" description="Disordered" evidence="1">
    <location>
        <begin position="34"/>
        <end position="74"/>
    </location>
</feature>
<proteinExistence type="predicted"/>
<protein>
    <submittedName>
        <fullName evidence="2">Uncharacterized protein</fullName>
    </submittedName>
</protein>
<gene>
    <name evidence="2" type="ORF">CITCOLO1_LOCUS18193</name>
</gene>
<feature type="compositionally biased region" description="Polar residues" evidence="1">
    <location>
        <begin position="62"/>
        <end position="74"/>
    </location>
</feature>
<name>A0ABP0Z166_9ROSI</name>
<feature type="non-terminal residue" evidence="2">
    <location>
        <position position="74"/>
    </location>
</feature>
<organism evidence="2 3">
    <name type="scientific">Citrullus colocynthis</name>
    <name type="common">colocynth</name>
    <dbReference type="NCBI Taxonomy" id="252529"/>
    <lineage>
        <taxon>Eukaryota</taxon>
        <taxon>Viridiplantae</taxon>
        <taxon>Streptophyta</taxon>
        <taxon>Embryophyta</taxon>
        <taxon>Tracheophyta</taxon>
        <taxon>Spermatophyta</taxon>
        <taxon>Magnoliopsida</taxon>
        <taxon>eudicotyledons</taxon>
        <taxon>Gunneridae</taxon>
        <taxon>Pentapetalae</taxon>
        <taxon>rosids</taxon>
        <taxon>fabids</taxon>
        <taxon>Cucurbitales</taxon>
        <taxon>Cucurbitaceae</taxon>
        <taxon>Benincaseae</taxon>
        <taxon>Citrullus</taxon>
    </lineage>
</organism>
<evidence type="ECO:0000313" key="2">
    <source>
        <dbReference type="EMBL" id="CAK9325917.1"/>
    </source>
</evidence>
<feature type="compositionally biased region" description="Basic and acidic residues" evidence="1">
    <location>
        <begin position="42"/>
        <end position="58"/>
    </location>
</feature>
<evidence type="ECO:0000256" key="1">
    <source>
        <dbReference type="SAM" id="MobiDB-lite"/>
    </source>
</evidence>
<accession>A0ABP0Z166</accession>
<sequence>MAASRTATDKMHFPSSIDASRHCVAVGIPPLQTRKLKQQQSKRKDDVAFPWPMEKEADFTAEDSSSKSSDILFQ</sequence>